<evidence type="ECO:0008006" key="3">
    <source>
        <dbReference type="Google" id="ProtNLM"/>
    </source>
</evidence>
<comment type="caution">
    <text evidence="1">The sequence shown here is derived from an EMBL/GenBank/DDBJ whole genome shotgun (WGS) entry which is preliminary data.</text>
</comment>
<evidence type="ECO:0000313" key="1">
    <source>
        <dbReference type="EMBL" id="PFM91980.1"/>
    </source>
</evidence>
<protein>
    <recommendedName>
        <fullName evidence="3">Virulence-protein E N-terminal domain-containing protein</fullName>
    </recommendedName>
</protein>
<dbReference type="Gene3D" id="3.90.580.10">
    <property type="entry name" value="Zinc finger, CHC2-type domain"/>
    <property type="match status" value="1"/>
</dbReference>
<dbReference type="GO" id="GO:0006260">
    <property type="term" value="P:DNA replication"/>
    <property type="evidence" value="ECO:0007669"/>
    <property type="project" value="InterPro"/>
</dbReference>
<name>A0AB36TUX7_BACTU</name>
<evidence type="ECO:0000313" key="2">
    <source>
        <dbReference type="Proteomes" id="UP000223839"/>
    </source>
</evidence>
<accession>A0AB36TUX7</accession>
<gene>
    <name evidence="1" type="ORF">COJ61_14620</name>
</gene>
<dbReference type="GO" id="GO:0008270">
    <property type="term" value="F:zinc ion binding"/>
    <property type="evidence" value="ECO:0007669"/>
    <property type="project" value="InterPro"/>
</dbReference>
<dbReference type="AlphaFoldDB" id="A0AB36TUX7"/>
<dbReference type="SUPFAM" id="SSF57783">
    <property type="entry name" value="Zinc beta-ribbon"/>
    <property type="match status" value="1"/>
</dbReference>
<dbReference type="GO" id="GO:0003677">
    <property type="term" value="F:DNA binding"/>
    <property type="evidence" value="ECO:0007669"/>
    <property type="project" value="InterPro"/>
</dbReference>
<dbReference type="RefSeq" id="WP_097920399.1">
    <property type="nucleotide sequence ID" value="NZ_NUYG01000027.1"/>
</dbReference>
<organism evidence="1 2">
    <name type="scientific">Bacillus thuringiensis</name>
    <dbReference type="NCBI Taxonomy" id="1428"/>
    <lineage>
        <taxon>Bacteria</taxon>
        <taxon>Bacillati</taxon>
        <taxon>Bacillota</taxon>
        <taxon>Bacilli</taxon>
        <taxon>Bacillales</taxon>
        <taxon>Bacillaceae</taxon>
        <taxon>Bacillus</taxon>
        <taxon>Bacillus cereus group</taxon>
    </lineage>
</organism>
<dbReference type="InterPro" id="IPR036977">
    <property type="entry name" value="DNA_primase_Znf_CHC2"/>
</dbReference>
<proteinExistence type="predicted"/>
<dbReference type="EMBL" id="NUYG01000027">
    <property type="protein sequence ID" value="PFM91980.1"/>
    <property type="molecule type" value="Genomic_DNA"/>
</dbReference>
<sequence length="614" mass="71991">MELLLDEISYSEKPMGYEIGSISKRIINSVIDINVEELADELGKGKSFVPAKFKYVKGEKRRAIQNWESQQVIALDFDEGLTLEEALNESYFKENAAFVYTTFSHTEENHKFRVVFVLDETVTQYRHFKCIINELLERYPYADQACKDGSRLFFGGNKVIEFNYENRLQISNFIESTPLVDIESNLYMSAPRVHVKCEVFDNHSVSNNVELIISQDIKKLQKVIRTKPIRLSNNEVIEYLKKKDLKEFLGIKVLGNFIDIFHNEDNPSASIYVSSKGNGHWLYKCHSESHTFTGTIIHVVQRLLNCSILDAKKFLVNVYQIEIYESEAVREVKESIDIYKELLMSDELEDIHPHFYKVFNRYGHLQDLYMLLDLSKEFVTDDSTPRIMFYHGIRTLAECFGRSRSTTGTRMNFFTLFKVIRKLEEGELTEGLLAVQNKWKRAKNYQYRSTTYEIPLYTYDLFCEIDNMCKEWLEKGCSTKTISYEGVYRTYGREDADRVFPQDKGREVAKLNEEVVSKIHLATMKVIEYKGWTTEREVLDNIPYYFKGQQEFKKRQFKRCISEMIDAYGLEIIKSNKVVKKMMGITEEQMDKYSFPNIIRRKDPVTDCHPLQGE</sequence>
<reference evidence="1 2" key="1">
    <citation type="submission" date="2017-09" db="EMBL/GenBank/DDBJ databases">
        <title>Large-scale bioinformatics analysis of Bacillus genomes uncovers conserved roles of natural products in bacterial physiology.</title>
        <authorList>
            <consortium name="Agbiome Team Llc"/>
            <person name="Bleich R.M."/>
            <person name="Grubbs K.J."/>
            <person name="Santa Maria K.C."/>
            <person name="Allen S.E."/>
            <person name="Farag S."/>
            <person name="Shank E.A."/>
            <person name="Bowers A."/>
        </authorList>
    </citation>
    <scope>NUCLEOTIDE SEQUENCE [LARGE SCALE GENOMIC DNA]</scope>
    <source>
        <strain evidence="1 2">AFS077661</strain>
    </source>
</reference>
<dbReference type="Proteomes" id="UP000223839">
    <property type="component" value="Unassembled WGS sequence"/>
</dbReference>